<dbReference type="InterPro" id="IPR012349">
    <property type="entry name" value="Split_barrel_FMN-bd"/>
</dbReference>
<name>A0A494VLG0_9SPHI</name>
<dbReference type="EMBL" id="CP032869">
    <property type="protein sequence ID" value="AYL95364.1"/>
    <property type="molecule type" value="Genomic_DNA"/>
</dbReference>
<dbReference type="PANTHER" id="PTHR42815:SF2">
    <property type="entry name" value="FAD-BINDING, PUTATIVE (AFU_ORTHOLOGUE AFUA_6G07600)-RELATED"/>
    <property type="match status" value="1"/>
</dbReference>
<organism evidence="2 3">
    <name type="scientific">Mucilaginibacter celer</name>
    <dbReference type="NCBI Taxonomy" id="2305508"/>
    <lineage>
        <taxon>Bacteria</taxon>
        <taxon>Pseudomonadati</taxon>
        <taxon>Bacteroidota</taxon>
        <taxon>Sphingobacteriia</taxon>
        <taxon>Sphingobacteriales</taxon>
        <taxon>Sphingobacteriaceae</taxon>
        <taxon>Mucilaginibacter</taxon>
    </lineage>
</organism>
<keyword evidence="3" id="KW-1185">Reference proteome</keyword>
<evidence type="ECO:0000313" key="2">
    <source>
        <dbReference type="EMBL" id="AYL95364.1"/>
    </source>
</evidence>
<dbReference type="Gene3D" id="2.30.110.10">
    <property type="entry name" value="Electron Transport, Fmn-binding Protein, Chain A"/>
    <property type="match status" value="1"/>
</dbReference>
<dbReference type="PANTHER" id="PTHR42815">
    <property type="entry name" value="FAD-BINDING, PUTATIVE (AFU_ORTHOLOGUE AFUA_6G07600)-RELATED"/>
    <property type="match status" value="1"/>
</dbReference>
<dbReference type="Proteomes" id="UP000270046">
    <property type="component" value="Chromosome"/>
</dbReference>
<feature type="domain" description="Pyridoxamine 5'-phosphate oxidase N-terminal" evidence="1">
    <location>
        <begin position="163"/>
        <end position="254"/>
    </location>
</feature>
<dbReference type="SUPFAM" id="SSF50475">
    <property type="entry name" value="FMN-binding split barrel"/>
    <property type="match status" value="1"/>
</dbReference>
<dbReference type="KEGG" id="muh:HYN43_008680"/>
<proteinExistence type="predicted"/>
<evidence type="ECO:0000313" key="3">
    <source>
        <dbReference type="Proteomes" id="UP000270046"/>
    </source>
</evidence>
<dbReference type="RefSeq" id="WP_119411325.1">
    <property type="nucleotide sequence ID" value="NZ_CP032869.1"/>
</dbReference>
<gene>
    <name evidence="2" type="ORF">HYN43_008680</name>
</gene>
<dbReference type="Pfam" id="PF01243">
    <property type="entry name" value="PNPOx_N"/>
    <property type="match status" value="1"/>
</dbReference>
<sequence length="295" mass="33127">MSGTIFHLGEKFVQEQSGERTMALRNEGIISNQLAEGAVIFIQNQKIFFASSMDDRGMVWASVLTGEPGFLKLDEDHHLILDPALLRSSPGDIFWTNVRNGRGVGLLFIELLTRRRFRVNGHIFAEAGRWRIQIDQAYPNCPKYIQRRQLISNHGESPPPARELEGWMKQADTIFVASADTDGDLDVSHRGGDTGFIAYIDEQTLRIPDYIGNSMFNTLGNFHVNPAAGLLVVDFTNGQTLQLSGKAVVHLDEEPGNVITGGTHRFWDFKIEKSVYSQSLFDFSSRFIDFSTFNP</sequence>
<protein>
    <submittedName>
        <fullName evidence="2">Pyridoxamine 5'-phosphate oxidase</fullName>
    </submittedName>
</protein>
<reference evidence="2 3" key="1">
    <citation type="submission" date="2018-10" db="EMBL/GenBank/DDBJ databases">
        <title>Genome sequencing of Mucilaginibacter sp. HYN0043.</title>
        <authorList>
            <person name="Kim M."/>
            <person name="Yi H."/>
        </authorList>
    </citation>
    <scope>NUCLEOTIDE SEQUENCE [LARGE SCALE GENOMIC DNA]</scope>
    <source>
        <strain evidence="2 3">HYN0043</strain>
    </source>
</reference>
<evidence type="ECO:0000259" key="1">
    <source>
        <dbReference type="Pfam" id="PF01243"/>
    </source>
</evidence>
<dbReference type="InterPro" id="IPR011576">
    <property type="entry name" value="Pyridox_Oxase_N"/>
</dbReference>
<dbReference type="OrthoDB" id="9796486at2"/>
<accession>A0A494VLG0</accession>
<dbReference type="AlphaFoldDB" id="A0A494VLG0"/>